<evidence type="ECO:0000256" key="1">
    <source>
        <dbReference type="SAM" id="MobiDB-lite"/>
    </source>
</evidence>
<proteinExistence type="predicted"/>
<keyword evidence="2" id="KW-1133">Transmembrane helix</keyword>
<organism evidence="3 4">
    <name type="scientific">Glycomyces endophyticus</name>
    <dbReference type="NCBI Taxonomy" id="480996"/>
    <lineage>
        <taxon>Bacteria</taxon>
        <taxon>Bacillati</taxon>
        <taxon>Actinomycetota</taxon>
        <taxon>Actinomycetes</taxon>
        <taxon>Glycomycetales</taxon>
        <taxon>Glycomycetaceae</taxon>
        <taxon>Glycomyces</taxon>
    </lineage>
</organism>
<gene>
    <name evidence="3" type="ORF">GCM10009830_40310</name>
</gene>
<feature type="region of interest" description="Disordered" evidence="1">
    <location>
        <begin position="315"/>
        <end position="349"/>
    </location>
</feature>
<protein>
    <recommendedName>
        <fullName evidence="5">Type IV secretion system protein</fullName>
    </recommendedName>
</protein>
<evidence type="ECO:0008006" key="5">
    <source>
        <dbReference type="Google" id="ProtNLM"/>
    </source>
</evidence>
<keyword evidence="4" id="KW-1185">Reference proteome</keyword>
<evidence type="ECO:0000313" key="3">
    <source>
        <dbReference type="EMBL" id="GAA1688627.1"/>
    </source>
</evidence>
<name>A0ABP4TI95_9ACTN</name>
<evidence type="ECO:0000313" key="4">
    <source>
        <dbReference type="Proteomes" id="UP001499851"/>
    </source>
</evidence>
<feature type="transmembrane region" description="Helical" evidence="2">
    <location>
        <begin position="166"/>
        <end position="186"/>
    </location>
</feature>
<evidence type="ECO:0000256" key="2">
    <source>
        <dbReference type="SAM" id="Phobius"/>
    </source>
</evidence>
<keyword evidence="2" id="KW-0812">Transmembrane</keyword>
<feature type="transmembrane region" description="Helical" evidence="2">
    <location>
        <begin position="192"/>
        <end position="210"/>
    </location>
</feature>
<sequence>MAYQAPDPEQFAGAASAYGYMAPLAAVNITLPAYVFGGPCIQLSRIIYLNQCNPGDILTGAAQWLQMAQKFDEAREAFQARLDGLAADAWSGEDRDAFDAKAEKIVNQLQAIHAFAMHLGISMFAIGLMLCVMIPIMLVMATVLMALAVTTLIVQQFVPAGPIMALSWRATAMTFGTTSLAALKVMDEACSMAAKVLAGFIAANMTLTWINMAANGNIISPASTIGSTGYSFLQGLAQLAVVKLMAPGRGATGGMLSKISTGANGALMKAGPGLIGGVGAQGIYNIGNNAAGDDAPNKMTDAGVDVGAYDFIPDTFGDKARAGDEAPSWRPDGSKPEPEEEGAEGEAAA</sequence>
<accession>A0ABP4TI95</accession>
<feature type="compositionally biased region" description="Acidic residues" evidence="1">
    <location>
        <begin position="338"/>
        <end position="349"/>
    </location>
</feature>
<dbReference type="EMBL" id="BAAAQF010000019">
    <property type="protein sequence ID" value="GAA1688627.1"/>
    <property type="molecule type" value="Genomic_DNA"/>
</dbReference>
<reference evidence="4" key="1">
    <citation type="journal article" date="2019" name="Int. J. Syst. Evol. Microbiol.">
        <title>The Global Catalogue of Microorganisms (GCM) 10K type strain sequencing project: providing services to taxonomists for standard genome sequencing and annotation.</title>
        <authorList>
            <consortium name="The Broad Institute Genomics Platform"/>
            <consortium name="The Broad Institute Genome Sequencing Center for Infectious Disease"/>
            <person name="Wu L."/>
            <person name="Ma J."/>
        </authorList>
    </citation>
    <scope>NUCLEOTIDE SEQUENCE [LARGE SCALE GENOMIC DNA]</scope>
    <source>
        <strain evidence="4">JCM 16001</strain>
    </source>
</reference>
<keyword evidence="2" id="KW-0472">Membrane</keyword>
<comment type="caution">
    <text evidence="3">The sequence shown here is derived from an EMBL/GenBank/DDBJ whole genome shotgun (WGS) entry which is preliminary data.</text>
</comment>
<dbReference type="RefSeq" id="WP_344490215.1">
    <property type="nucleotide sequence ID" value="NZ_BAAAQF010000019.1"/>
</dbReference>
<dbReference type="Proteomes" id="UP001499851">
    <property type="component" value="Unassembled WGS sequence"/>
</dbReference>